<dbReference type="Pfam" id="PF11104">
    <property type="entry name" value="PilM_2"/>
    <property type="match status" value="1"/>
</dbReference>
<keyword evidence="1" id="KW-0812">Transmembrane</keyword>
<dbReference type="EMBL" id="PFAM01000004">
    <property type="protein sequence ID" value="PIT96415.1"/>
    <property type="molecule type" value="Genomic_DNA"/>
</dbReference>
<organism evidence="2 3">
    <name type="scientific">Candidatus Falkowbacteria bacterium CG10_big_fil_rev_8_21_14_0_10_37_14</name>
    <dbReference type="NCBI Taxonomy" id="1974561"/>
    <lineage>
        <taxon>Bacteria</taxon>
        <taxon>Candidatus Falkowiibacteriota</taxon>
    </lineage>
</organism>
<keyword evidence="1" id="KW-1133">Transmembrane helix</keyword>
<proteinExistence type="predicted"/>
<name>A0A2M6WUD8_9BACT</name>
<keyword evidence="1" id="KW-0472">Membrane</keyword>
<evidence type="ECO:0000313" key="2">
    <source>
        <dbReference type="EMBL" id="PIT96415.1"/>
    </source>
</evidence>
<evidence type="ECO:0008006" key="4">
    <source>
        <dbReference type="Google" id="ProtNLM"/>
    </source>
</evidence>
<comment type="caution">
    <text evidence="2">The sequence shown here is derived from an EMBL/GenBank/DDBJ whole genome shotgun (WGS) entry which is preliminary data.</text>
</comment>
<evidence type="ECO:0000313" key="3">
    <source>
        <dbReference type="Proteomes" id="UP000228533"/>
    </source>
</evidence>
<feature type="transmembrane region" description="Helical" evidence="1">
    <location>
        <begin position="362"/>
        <end position="382"/>
    </location>
</feature>
<dbReference type="Gene3D" id="3.30.420.40">
    <property type="match status" value="2"/>
</dbReference>
<sequence length="386" mass="43740">MPDFCFCVNYGKLKSTIQILFFVTSDLAGVKNIMPFSINNFIAIAISDQAVECLSWFSEERIVASRVLLEPGVVINNTVTQANVLAEKIKIAVKDLRLPEFIGSRHVAISLTSSQTYVYSFALETVASRAKLEAVILNKLHQILPLPLKELYWDYIITKQTDRSMVIFAATPRRIIDDYRQTLALANLKLVLADIEELSLLRSLLPGTGEDHSLILDFNRRSINLVFADNNGWLRLSAALPFNEQRLPGTLSEIKQTLNYYEKKYSCQVFDCYLSGSGSLLNGLADMVSGILSKKVQLGHPVNKFNTVVFDDRHVLPHAVNIGLIMLTKSCQAPYLNLVVDNTDFFSFLTKWKSFVNLAGRYWWVTVLVISIVTSYFFWLVFTMFY</sequence>
<evidence type="ECO:0000256" key="1">
    <source>
        <dbReference type="SAM" id="Phobius"/>
    </source>
</evidence>
<gene>
    <name evidence="2" type="ORF">COT94_00435</name>
</gene>
<protein>
    <recommendedName>
        <fullName evidence="4">SHS2 domain-containing protein</fullName>
    </recommendedName>
</protein>
<dbReference type="Proteomes" id="UP000228533">
    <property type="component" value="Unassembled WGS sequence"/>
</dbReference>
<dbReference type="AlphaFoldDB" id="A0A2M6WUD8"/>
<dbReference type="Gene3D" id="3.30.1490.300">
    <property type="match status" value="1"/>
</dbReference>
<dbReference type="InterPro" id="IPR005883">
    <property type="entry name" value="PilM"/>
</dbReference>
<accession>A0A2M6WUD8</accession>
<reference evidence="3" key="1">
    <citation type="submission" date="2017-09" db="EMBL/GenBank/DDBJ databases">
        <title>Depth-based differentiation of microbial function through sediment-hosted aquifers and enrichment of novel symbionts in the deep terrestrial subsurface.</title>
        <authorList>
            <person name="Probst A.J."/>
            <person name="Ladd B."/>
            <person name="Jarett J.K."/>
            <person name="Geller-Mcgrath D.E."/>
            <person name="Sieber C.M.K."/>
            <person name="Emerson J.B."/>
            <person name="Anantharaman K."/>
            <person name="Thomas B.C."/>
            <person name="Malmstrom R."/>
            <person name="Stieglmeier M."/>
            <person name="Klingl A."/>
            <person name="Woyke T."/>
            <person name="Ryan C.M."/>
            <person name="Banfield J.F."/>
        </authorList>
    </citation>
    <scope>NUCLEOTIDE SEQUENCE [LARGE SCALE GENOMIC DNA]</scope>
</reference>